<dbReference type="GO" id="GO:0005886">
    <property type="term" value="C:plasma membrane"/>
    <property type="evidence" value="ECO:0007669"/>
    <property type="project" value="UniProtKB-SubCell"/>
</dbReference>
<reference evidence="9" key="2">
    <citation type="submission" date="2021-04" db="EMBL/GenBank/DDBJ databases">
        <authorList>
            <person name="Gilroy R."/>
        </authorList>
    </citation>
    <scope>NUCLEOTIDE SEQUENCE</scope>
    <source>
        <strain evidence="9">ChiHjej8B7-3636</strain>
    </source>
</reference>
<dbReference type="Pfam" id="PF00528">
    <property type="entry name" value="BPD_transp_1"/>
    <property type="match status" value="1"/>
</dbReference>
<feature type="transmembrane region" description="Helical" evidence="7">
    <location>
        <begin position="254"/>
        <end position="278"/>
    </location>
</feature>
<dbReference type="InterPro" id="IPR045621">
    <property type="entry name" value="BPD_transp_1_N"/>
</dbReference>
<dbReference type="SUPFAM" id="SSF161098">
    <property type="entry name" value="MetI-like"/>
    <property type="match status" value="1"/>
</dbReference>
<dbReference type="Proteomes" id="UP000824220">
    <property type="component" value="Unassembled WGS sequence"/>
</dbReference>
<feature type="transmembrane region" description="Helical" evidence="7">
    <location>
        <begin position="121"/>
        <end position="145"/>
    </location>
</feature>
<dbReference type="InterPro" id="IPR000515">
    <property type="entry name" value="MetI-like"/>
</dbReference>
<protein>
    <submittedName>
        <fullName evidence="9">ABC transporter permease</fullName>
    </submittedName>
</protein>
<keyword evidence="6 7" id="KW-0472">Membrane</keyword>
<keyword evidence="2 7" id="KW-0813">Transport</keyword>
<dbReference type="InterPro" id="IPR035906">
    <property type="entry name" value="MetI-like_sf"/>
</dbReference>
<keyword evidence="4 7" id="KW-0812">Transmembrane</keyword>
<evidence type="ECO:0000256" key="7">
    <source>
        <dbReference type="RuleBase" id="RU363032"/>
    </source>
</evidence>
<keyword evidence="3" id="KW-1003">Cell membrane</keyword>
<evidence type="ECO:0000313" key="9">
    <source>
        <dbReference type="EMBL" id="HJA04767.1"/>
    </source>
</evidence>
<evidence type="ECO:0000256" key="3">
    <source>
        <dbReference type="ARBA" id="ARBA00022475"/>
    </source>
</evidence>
<gene>
    <name evidence="9" type="ORF">H9800_07880</name>
</gene>
<dbReference type="Pfam" id="PF19300">
    <property type="entry name" value="BPD_transp_1_N"/>
    <property type="match status" value="1"/>
</dbReference>
<evidence type="ECO:0000256" key="6">
    <source>
        <dbReference type="ARBA" id="ARBA00023136"/>
    </source>
</evidence>
<evidence type="ECO:0000313" key="10">
    <source>
        <dbReference type="Proteomes" id="UP000824220"/>
    </source>
</evidence>
<evidence type="ECO:0000256" key="2">
    <source>
        <dbReference type="ARBA" id="ARBA00022448"/>
    </source>
</evidence>
<comment type="similarity">
    <text evidence="7">Belongs to the binding-protein-dependent transport system permease family.</text>
</comment>
<feature type="transmembrane region" description="Helical" evidence="7">
    <location>
        <begin position="192"/>
        <end position="213"/>
    </location>
</feature>
<evidence type="ECO:0000256" key="5">
    <source>
        <dbReference type="ARBA" id="ARBA00022989"/>
    </source>
</evidence>
<feature type="domain" description="ABC transmembrane type-1" evidence="8">
    <location>
        <begin position="121"/>
        <end position="321"/>
    </location>
</feature>
<comment type="subcellular location">
    <subcellularLocation>
        <location evidence="1 7">Cell membrane</location>
        <topology evidence="1 7">Multi-pass membrane protein</topology>
    </subcellularLocation>
</comment>
<proteinExistence type="inferred from homology"/>
<sequence length="331" mass="35296">MTLTSSTERRASERVGRALRGGRRLALRVIGAVVVLWGAATAAFLAQIALPGDRATAIFNIRAGQAQERTPEELAPIVDAFGLDDPVLLQYLHYIGGLLRGDLGTSYQQFRPVWDLIGEQLAATLTLTLAGIVLSWLLMVAWITLTAGRGGRFRNVGAAVDTIAAALPPYWLGILLLLVFALWLGWFPVMGGSGLIGILLPALTLAIPLAGFMGQSVRAEYERTLDQPFVLSARMRGMGDLSVRLRHVLRHASLPAVTLTGWALGATISGAVIVEQIYSRPGIGKTLVSAVGAQDLPVVTGVVVLVAALYVVANVLVDIAYTLIDSRLRTS</sequence>
<keyword evidence="5 7" id="KW-1133">Transmembrane helix</keyword>
<dbReference type="PANTHER" id="PTHR43163">
    <property type="entry name" value="DIPEPTIDE TRANSPORT SYSTEM PERMEASE PROTEIN DPPB-RELATED"/>
    <property type="match status" value="1"/>
</dbReference>
<evidence type="ECO:0000259" key="8">
    <source>
        <dbReference type="PROSITE" id="PS50928"/>
    </source>
</evidence>
<comment type="caution">
    <text evidence="9">The sequence shown here is derived from an EMBL/GenBank/DDBJ whole genome shotgun (WGS) entry which is preliminary data.</text>
</comment>
<feature type="transmembrane region" description="Helical" evidence="7">
    <location>
        <begin position="25"/>
        <end position="50"/>
    </location>
</feature>
<dbReference type="PROSITE" id="PS50928">
    <property type="entry name" value="ABC_TM1"/>
    <property type="match status" value="1"/>
</dbReference>
<feature type="transmembrane region" description="Helical" evidence="7">
    <location>
        <begin position="298"/>
        <end position="324"/>
    </location>
</feature>
<dbReference type="AlphaFoldDB" id="A0A9D2H6E4"/>
<dbReference type="GO" id="GO:0071916">
    <property type="term" value="F:dipeptide transmembrane transporter activity"/>
    <property type="evidence" value="ECO:0007669"/>
    <property type="project" value="TreeGrafter"/>
</dbReference>
<evidence type="ECO:0000256" key="4">
    <source>
        <dbReference type="ARBA" id="ARBA00022692"/>
    </source>
</evidence>
<dbReference type="CDD" id="cd06261">
    <property type="entry name" value="TM_PBP2"/>
    <property type="match status" value="1"/>
</dbReference>
<dbReference type="PANTHER" id="PTHR43163:SF6">
    <property type="entry name" value="DIPEPTIDE TRANSPORT SYSTEM PERMEASE PROTEIN DPPB-RELATED"/>
    <property type="match status" value="1"/>
</dbReference>
<accession>A0A9D2H6E4</accession>
<feature type="transmembrane region" description="Helical" evidence="7">
    <location>
        <begin position="166"/>
        <end position="186"/>
    </location>
</feature>
<evidence type="ECO:0000256" key="1">
    <source>
        <dbReference type="ARBA" id="ARBA00004651"/>
    </source>
</evidence>
<dbReference type="EMBL" id="DXAM01000111">
    <property type="protein sequence ID" value="HJA04767.1"/>
    <property type="molecule type" value="Genomic_DNA"/>
</dbReference>
<organism evidence="9 10">
    <name type="scientific">Candidatus Microbacterium stercoravium</name>
    <dbReference type="NCBI Taxonomy" id="2838697"/>
    <lineage>
        <taxon>Bacteria</taxon>
        <taxon>Bacillati</taxon>
        <taxon>Actinomycetota</taxon>
        <taxon>Actinomycetes</taxon>
        <taxon>Micrococcales</taxon>
        <taxon>Microbacteriaceae</taxon>
        <taxon>Microbacterium</taxon>
    </lineage>
</organism>
<reference evidence="9" key="1">
    <citation type="journal article" date="2021" name="PeerJ">
        <title>Extensive microbial diversity within the chicken gut microbiome revealed by metagenomics and culture.</title>
        <authorList>
            <person name="Gilroy R."/>
            <person name="Ravi A."/>
            <person name="Getino M."/>
            <person name="Pursley I."/>
            <person name="Horton D.L."/>
            <person name="Alikhan N.F."/>
            <person name="Baker D."/>
            <person name="Gharbi K."/>
            <person name="Hall N."/>
            <person name="Watson M."/>
            <person name="Adriaenssens E.M."/>
            <person name="Foster-Nyarko E."/>
            <person name="Jarju S."/>
            <person name="Secka A."/>
            <person name="Antonio M."/>
            <person name="Oren A."/>
            <person name="Chaudhuri R.R."/>
            <person name="La Ragione R."/>
            <person name="Hildebrand F."/>
            <person name="Pallen M.J."/>
        </authorList>
    </citation>
    <scope>NUCLEOTIDE SEQUENCE</scope>
    <source>
        <strain evidence="9">ChiHjej8B7-3636</strain>
    </source>
</reference>
<dbReference type="Gene3D" id="1.10.3720.10">
    <property type="entry name" value="MetI-like"/>
    <property type="match status" value="1"/>
</dbReference>
<name>A0A9D2H6E4_9MICO</name>